<gene>
    <name evidence="4" type="ORF">H4W81_002996</name>
</gene>
<dbReference type="SUPFAM" id="SSF51261">
    <property type="entry name" value="Duplicated hybrid motif"/>
    <property type="match status" value="1"/>
</dbReference>
<dbReference type="EMBL" id="JADBEF010000001">
    <property type="protein sequence ID" value="MBE1560217.1"/>
    <property type="molecule type" value="Genomic_DNA"/>
</dbReference>
<dbReference type="InterPro" id="IPR016047">
    <property type="entry name" value="M23ase_b-sheet_dom"/>
</dbReference>
<dbReference type="PANTHER" id="PTHR21666">
    <property type="entry name" value="PEPTIDASE-RELATED"/>
    <property type="match status" value="1"/>
</dbReference>
<dbReference type="Pfam" id="PF01551">
    <property type="entry name" value="Peptidase_M23"/>
    <property type="match status" value="1"/>
</dbReference>
<organism evidence="4 5">
    <name type="scientific">Nonomuraea africana</name>
    <dbReference type="NCBI Taxonomy" id="46171"/>
    <lineage>
        <taxon>Bacteria</taxon>
        <taxon>Bacillati</taxon>
        <taxon>Actinomycetota</taxon>
        <taxon>Actinomycetes</taxon>
        <taxon>Streptosporangiales</taxon>
        <taxon>Streptosporangiaceae</taxon>
        <taxon>Nonomuraea</taxon>
    </lineage>
</organism>
<accession>A0ABR9KFA6</accession>
<feature type="region of interest" description="Disordered" evidence="1">
    <location>
        <begin position="27"/>
        <end position="63"/>
    </location>
</feature>
<feature type="domain" description="M23ase beta-sheet core" evidence="3">
    <location>
        <begin position="107"/>
        <end position="202"/>
    </location>
</feature>
<dbReference type="GO" id="GO:0016787">
    <property type="term" value="F:hydrolase activity"/>
    <property type="evidence" value="ECO:0007669"/>
    <property type="project" value="UniProtKB-KW"/>
</dbReference>
<dbReference type="InterPro" id="IPR011055">
    <property type="entry name" value="Dup_hybrid_motif"/>
</dbReference>
<evidence type="ECO:0000313" key="4">
    <source>
        <dbReference type="EMBL" id="MBE1560217.1"/>
    </source>
</evidence>
<evidence type="ECO:0000256" key="2">
    <source>
        <dbReference type="SAM" id="SignalP"/>
    </source>
</evidence>
<dbReference type="RefSeq" id="WP_192775331.1">
    <property type="nucleotide sequence ID" value="NZ_BAAASY010000029.1"/>
</dbReference>
<keyword evidence="4" id="KW-0378">Hydrolase</keyword>
<dbReference type="Proteomes" id="UP000661607">
    <property type="component" value="Unassembled WGS sequence"/>
</dbReference>
<reference evidence="4 5" key="1">
    <citation type="submission" date="2020-10" db="EMBL/GenBank/DDBJ databases">
        <title>Sequencing the genomes of 1000 actinobacteria strains.</title>
        <authorList>
            <person name="Klenk H.-P."/>
        </authorList>
    </citation>
    <scope>NUCLEOTIDE SEQUENCE [LARGE SCALE GENOMIC DNA]</scope>
    <source>
        <strain evidence="4 5">DSM 43748</strain>
    </source>
</reference>
<comment type="caution">
    <text evidence="4">The sequence shown here is derived from an EMBL/GenBank/DDBJ whole genome shotgun (WGS) entry which is preliminary data.</text>
</comment>
<feature type="chain" id="PRO_5046501451" evidence="2">
    <location>
        <begin position="29"/>
        <end position="344"/>
    </location>
</feature>
<feature type="signal peptide" evidence="2">
    <location>
        <begin position="1"/>
        <end position="28"/>
    </location>
</feature>
<evidence type="ECO:0000313" key="5">
    <source>
        <dbReference type="Proteomes" id="UP000661607"/>
    </source>
</evidence>
<dbReference type="CDD" id="cd12797">
    <property type="entry name" value="M23_peptidase"/>
    <property type="match status" value="1"/>
</dbReference>
<proteinExistence type="predicted"/>
<keyword evidence="5" id="KW-1185">Reference proteome</keyword>
<dbReference type="Gene3D" id="2.70.70.10">
    <property type="entry name" value="Glucose Permease (Domain IIA)"/>
    <property type="match status" value="1"/>
</dbReference>
<feature type="compositionally biased region" description="Low complexity" evidence="1">
    <location>
        <begin position="39"/>
        <end position="48"/>
    </location>
</feature>
<evidence type="ECO:0000256" key="1">
    <source>
        <dbReference type="SAM" id="MobiDB-lite"/>
    </source>
</evidence>
<evidence type="ECO:0000259" key="3">
    <source>
        <dbReference type="Pfam" id="PF01551"/>
    </source>
</evidence>
<protein>
    <submittedName>
        <fullName evidence="4">Murein DD-endopeptidase MepM/ murein hydrolase activator NlpD</fullName>
    </submittedName>
</protein>
<dbReference type="PANTHER" id="PTHR21666:SF270">
    <property type="entry name" value="MUREIN HYDROLASE ACTIVATOR ENVC"/>
    <property type="match status" value="1"/>
</dbReference>
<name>A0ABR9KFA6_9ACTN</name>
<dbReference type="InterPro" id="IPR050570">
    <property type="entry name" value="Cell_wall_metabolism_enzyme"/>
</dbReference>
<keyword evidence="2" id="KW-0732">Signal</keyword>
<sequence length="344" mass="34580">MRLNGVLTAGLVLLPGLLGLTGATAAAAANPPAGPTPSPTAAQPSSTATPPPAAGEDNDPPNEATVAERSATVMASTDFQLPFPCGQTWVGKNSGSSAHRAWEIDFNRGGTADADRGDAVVAAAAGTVVISSHQGSLNGFGNLVKIDHGGGWTTFYAHLTNRTVSAGARVAQGQQIGTVGNTSRPGNAISPHLHYEVRQGGGYPDTIRKAVFNGATFGYPIQTLTSNNKCGGGGGGANPHTAQSVCGSGYKVVDSAALGTAGTVYLLYSVGTGKNCVATIKKSSLGKATATTAYLEVQGKSRVTDSGNFAYFAGPVQASAPGKCVKWGGKAGSAVYNSPFEHCG</sequence>